<evidence type="ECO:0000313" key="8">
    <source>
        <dbReference type="Proteomes" id="UP000799436"/>
    </source>
</evidence>
<accession>A0A6G1LD66</accession>
<evidence type="ECO:0000256" key="2">
    <source>
        <dbReference type="ARBA" id="ARBA00022771"/>
    </source>
</evidence>
<protein>
    <recommendedName>
        <fullName evidence="6">MYND-type domain-containing protein</fullName>
    </recommendedName>
</protein>
<name>A0A6G1LD66_9PEZI</name>
<dbReference type="PROSITE" id="PS50865">
    <property type="entry name" value="ZF_MYND_2"/>
    <property type="match status" value="1"/>
</dbReference>
<dbReference type="Pfam" id="PF01753">
    <property type="entry name" value="zf-MYND"/>
    <property type="match status" value="1"/>
</dbReference>
<evidence type="ECO:0000256" key="4">
    <source>
        <dbReference type="PROSITE-ProRule" id="PRU00134"/>
    </source>
</evidence>
<evidence type="ECO:0000256" key="3">
    <source>
        <dbReference type="ARBA" id="ARBA00022833"/>
    </source>
</evidence>
<reference evidence="7" key="1">
    <citation type="journal article" date="2020" name="Stud. Mycol.">
        <title>101 Dothideomycetes genomes: a test case for predicting lifestyles and emergence of pathogens.</title>
        <authorList>
            <person name="Haridas S."/>
            <person name="Albert R."/>
            <person name="Binder M."/>
            <person name="Bloem J."/>
            <person name="Labutti K."/>
            <person name="Salamov A."/>
            <person name="Andreopoulos B."/>
            <person name="Baker S."/>
            <person name="Barry K."/>
            <person name="Bills G."/>
            <person name="Bluhm B."/>
            <person name="Cannon C."/>
            <person name="Castanera R."/>
            <person name="Culley D."/>
            <person name="Daum C."/>
            <person name="Ezra D."/>
            <person name="Gonzalez J."/>
            <person name="Henrissat B."/>
            <person name="Kuo A."/>
            <person name="Liang C."/>
            <person name="Lipzen A."/>
            <person name="Lutzoni F."/>
            <person name="Magnuson J."/>
            <person name="Mondo S."/>
            <person name="Nolan M."/>
            <person name="Ohm R."/>
            <person name="Pangilinan J."/>
            <person name="Park H.-J."/>
            <person name="Ramirez L."/>
            <person name="Alfaro M."/>
            <person name="Sun H."/>
            <person name="Tritt A."/>
            <person name="Yoshinaga Y."/>
            <person name="Zwiers L.-H."/>
            <person name="Turgeon B."/>
            <person name="Goodwin S."/>
            <person name="Spatafora J."/>
            <person name="Crous P."/>
            <person name="Grigoriev I."/>
        </authorList>
    </citation>
    <scope>NUCLEOTIDE SEQUENCE</scope>
    <source>
        <strain evidence="7">CBS 116005</strain>
    </source>
</reference>
<gene>
    <name evidence="7" type="ORF">EJ03DRAFT_349920</name>
</gene>
<dbReference type="OrthoDB" id="341421at2759"/>
<dbReference type="AlphaFoldDB" id="A0A6G1LD66"/>
<keyword evidence="2 4" id="KW-0863">Zinc-finger</keyword>
<dbReference type="SUPFAM" id="SSF144232">
    <property type="entry name" value="HIT/MYND zinc finger-like"/>
    <property type="match status" value="1"/>
</dbReference>
<dbReference type="Proteomes" id="UP000799436">
    <property type="component" value="Unassembled WGS sequence"/>
</dbReference>
<dbReference type="InterPro" id="IPR002893">
    <property type="entry name" value="Znf_MYND"/>
</dbReference>
<keyword evidence="1" id="KW-0479">Metal-binding</keyword>
<keyword evidence="3" id="KW-0862">Zinc</keyword>
<dbReference type="EMBL" id="ML995822">
    <property type="protein sequence ID" value="KAF2770891.1"/>
    <property type="molecule type" value="Genomic_DNA"/>
</dbReference>
<evidence type="ECO:0000313" key="7">
    <source>
        <dbReference type="EMBL" id="KAF2770891.1"/>
    </source>
</evidence>
<keyword evidence="8" id="KW-1185">Reference proteome</keyword>
<dbReference type="Gene3D" id="6.10.140.2220">
    <property type="match status" value="1"/>
</dbReference>
<feature type="compositionally biased region" description="Basic residues" evidence="5">
    <location>
        <begin position="335"/>
        <end position="346"/>
    </location>
</feature>
<dbReference type="GO" id="GO:0008270">
    <property type="term" value="F:zinc ion binding"/>
    <property type="evidence" value="ECO:0007669"/>
    <property type="project" value="UniProtKB-KW"/>
</dbReference>
<feature type="compositionally biased region" description="Basic and acidic residues" evidence="5">
    <location>
        <begin position="307"/>
        <end position="329"/>
    </location>
</feature>
<feature type="region of interest" description="Disordered" evidence="5">
    <location>
        <begin position="307"/>
        <end position="359"/>
    </location>
</feature>
<organism evidence="7 8">
    <name type="scientific">Teratosphaeria nubilosa</name>
    <dbReference type="NCBI Taxonomy" id="161662"/>
    <lineage>
        <taxon>Eukaryota</taxon>
        <taxon>Fungi</taxon>
        <taxon>Dikarya</taxon>
        <taxon>Ascomycota</taxon>
        <taxon>Pezizomycotina</taxon>
        <taxon>Dothideomycetes</taxon>
        <taxon>Dothideomycetidae</taxon>
        <taxon>Mycosphaerellales</taxon>
        <taxon>Teratosphaeriaceae</taxon>
        <taxon>Teratosphaeria</taxon>
    </lineage>
</organism>
<sequence>MFAGAWGLVGLFQSDHDYDILQNLSFEAGICDLEERDARVLKQTGVYASALEQLVAGCITEQAFRQIEHSRADNYQIKRGPKEIYYSIYAGLCSHPERMATLQEADRTGKAPPSEGQFRPHYVFVLLSAAMMSLGIELTVPFFKYLRSIYTDVKKVGLMRDALAQMQKALFGPDGYTSGVPYDFGSKGMFAHDISSDEDRYVDLSINTPSSPSDLIPDELFDLGGIPWYTSLSDKPRARQATRRLLEKSKGKGGMTAPLEAFASCGAEALVEGGKERLMRCAKCEVQTYCSRACQVRDFEEHEKRCEKKGEKVDVKETTNDQKEVKDEAGAGGSNKKKKKKKKKKKSAAETKAISTGKASTKPALKIVWGKLVRVWRRWWCAKRAFEVEAAVEVEAPTV</sequence>
<evidence type="ECO:0000256" key="1">
    <source>
        <dbReference type="ARBA" id="ARBA00022723"/>
    </source>
</evidence>
<evidence type="ECO:0000256" key="5">
    <source>
        <dbReference type="SAM" id="MobiDB-lite"/>
    </source>
</evidence>
<feature type="domain" description="MYND-type" evidence="6">
    <location>
        <begin position="262"/>
        <end position="306"/>
    </location>
</feature>
<evidence type="ECO:0000259" key="6">
    <source>
        <dbReference type="PROSITE" id="PS50865"/>
    </source>
</evidence>
<proteinExistence type="predicted"/>